<evidence type="ECO:0000313" key="2">
    <source>
        <dbReference type="Proteomes" id="UP000499080"/>
    </source>
</evidence>
<proteinExistence type="predicted"/>
<evidence type="ECO:0008006" key="3">
    <source>
        <dbReference type="Google" id="ProtNLM"/>
    </source>
</evidence>
<protein>
    <recommendedName>
        <fullName evidence="3">Peptidase A9 domain-containing protein</fullName>
    </recommendedName>
</protein>
<dbReference type="SUPFAM" id="SSF56672">
    <property type="entry name" value="DNA/RNA polymerases"/>
    <property type="match status" value="1"/>
</dbReference>
<organism evidence="1 2">
    <name type="scientific">Araneus ventricosus</name>
    <name type="common">Orbweaver spider</name>
    <name type="synonym">Epeira ventricosa</name>
    <dbReference type="NCBI Taxonomy" id="182803"/>
    <lineage>
        <taxon>Eukaryota</taxon>
        <taxon>Metazoa</taxon>
        <taxon>Ecdysozoa</taxon>
        <taxon>Arthropoda</taxon>
        <taxon>Chelicerata</taxon>
        <taxon>Arachnida</taxon>
        <taxon>Araneae</taxon>
        <taxon>Araneomorphae</taxon>
        <taxon>Entelegynae</taxon>
        <taxon>Araneoidea</taxon>
        <taxon>Araneidae</taxon>
        <taxon>Araneus</taxon>
    </lineage>
</organism>
<name>A0A4Y2I213_ARAVE</name>
<dbReference type="InterPro" id="IPR043502">
    <property type="entry name" value="DNA/RNA_pol_sf"/>
</dbReference>
<dbReference type="InterPro" id="IPR053134">
    <property type="entry name" value="RNA-dir_DNA_polymerase"/>
</dbReference>
<reference evidence="1 2" key="1">
    <citation type="journal article" date="2019" name="Sci. Rep.">
        <title>Orb-weaving spider Araneus ventricosus genome elucidates the spidroin gene catalogue.</title>
        <authorList>
            <person name="Kono N."/>
            <person name="Nakamura H."/>
            <person name="Ohtoshi R."/>
            <person name="Moran D.A.P."/>
            <person name="Shinohara A."/>
            <person name="Yoshida Y."/>
            <person name="Fujiwara M."/>
            <person name="Mori M."/>
            <person name="Tomita M."/>
            <person name="Arakawa K."/>
        </authorList>
    </citation>
    <scope>NUCLEOTIDE SEQUENCE [LARGE SCALE GENOMIC DNA]</scope>
</reference>
<dbReference type="PANTHER" id="PTHR24559:SF444">
    <property type="entry name" value="REVERSE TRANSCRIPTASE DOMAIN-CONTAINING PROTEIN"/>
    <property type="match status" value="1"/>
</dbReference>
<keyword evidence="2" id="KW-1185">Reference proteome</keyword>
<dbReference type="InterPro" id="IPR021109">
    <property type="entry name" value="Peptidase_aspartic_dom_sf"/>
</dbReference>
<dbReference type="OrthoDB" id="10056424at2759"/>
<dbReference type="EMBL" id="BGPR01105027">
    <property type="protein sequence ID" value="GBM71767.1"/>
    <property type="molecule type" value="Genomic_DNA"/>
</dbReference>
<dbReference type="Gene3D" id="3.10.10.10">
    <property type="entry name" value="HIV Type 1 Reverse Transcriptase, subunit A, domain 1"/>
    <property type="match status" value="1"/>
</dbReference>
<dbReference type="PANTHER" id="PTHR24559">
    <property type="entry name" value="TRANSPOSON TY3-I GAG-POL POLYPROTEIN"/>
    <property type="match status" value="1"/>
</dbReference>
<accession>A0A4Y2I213</accession>
<gene>
    <name evidence="1" type="ORF">AVEN_224727_1</name>
</gene>
<dbReference type="GO" id="GO:0071897">
    <property type="term" value="P:DNA biosynthetic process"/>
    <property type="evidence" value="ECO:0007669"/>
    <property type="project" value="UniProtKB-ARBA"/>
</dbReference>
<sequence length="277" mass="31770">MQNQTQPFEFTVMLKCSHDFILGWDFLKASQAVIDCGRKKLTFDEIIFEPQHPDRLDVFTVEDCLIPARSIAKIRINSPRVTENNVDVIVENNKFLLMRHEVAIPSTIMSLLNKSGELWVANGRYQHRCISKGMRIGYAELVNPTCVNTLSESLSHENVTEERASFIDYTLILAPTLKEEQQTKLLELLKKFPDAFEESHMDSRRRINVKHKIETGDHSPISQRPYRISPAERRIIHDEVEKMFQKEIIQPSKSPWSSPVALVKKPATAAFVSIIVA</sequence>
<dbReference type="Gene3D" id="2.40.70.10">
    <property type="entry name" value="Acid Proteases"/>
    <property type="match status" value="1"/>
</dbReference>
<comment type="caution">
    <text evidence="1">The sequence shown here is derived from an EMBL/GenBank/DDBJ whole genome shotgun (WGS) entry which is preliminary data.</text>
</comment>
<dbReference type="AlphaFoldDB" id="A0A4Y2I213"/>
<dbReference type="Proteomes" id="UP000499080">
    <property type="component" value="Unassembled WGS sequence"/>
</dbReference>
<evidence type="ECO:0000313" key="1">
    <source>
        <dbReference type="EMBL" id="GBM71767.1"/>
    </source>
</evidence>